<protein>
    <submittedName>
        <fullName evidence="2">Uncharacterized protein</fullName>
    </submittedName>
</protein>
<evidence type="ECO:0000313" key="2">
    <source>
        <dbReference type="EMBL" id="KAI4535187.1"/>
    </source>
</evidence>
<name>A0AAD4TVT1_OVIAM</name>
<proteinExistence type="predicted"/>
<evidence type="ECO:0000256" key="1">
    <source>
        <dbReference type="SAM" id="MobiDB-lite"/>
    </source>
</evidence>
<feature type="region of interest" description="Disordered" evidence="1">
    <location>
        <begin position="20"/>
        <end position="63"/>
    </location>
</feature>
<dbReference type="AlphaFoldDB" id="A0AAD4TVT1"/>
<comment type="caution">
    <text evidence="2">The sequence shown here is derived from an EMBL/GenBank/DDBJ whole genome shotgun (WGS) entry which is preliminary data.</text>
</comment>
<keyword evidence="3" id="KW-1185">Reference proteome</keyword>
<dbReference type="Proteomes" id="UP001214576">
    <property type="component" value="Unassembled WGS sequence"/>
</dbReference>
<gene>
    <name evidence="2" type="ORF">MG293_014413</name>
</gene>
<dbReference type="EMBL" id="JAKZEL010000018">
    <property type="protein sequence ID" value="KAI4535187.1"/>
    <property type="molecule type" value="Genomic_DNA"/>
</dbReference>
<sequence>MTLLICSLPKGTRLVPYQQRLTKHHPSPPGVPTSHTSRETDGKQFKAPVHQRTAGSVKRFERDKQDFPLDMGTLEISPGTTYGASEDCGCWECGPSLRRERTSRFWIVRSTLTGPVAG</sequence>
<accession>A0AAD4TVT1</accession>
<reference evidence="2" key="1">
    <citation type="submission" date="2022-03" db="EMBL/GenBank/DDBJ databases">
        <title>Genomic analyses of argali, domestic sheep and their hybrids provide insights into chromosomal evolution, heterosis and genetic basis of agronomic traits.</title>
        <authorList>
            <person name="Li M."/>
        </authorList>
    </citation>
    <scope>NUCLEOTIDE SEQUENCE</scope>
    <source>
        <strain evidence="2">CAU-MHL-2022a</strain>
        <tissue evidence="2">Skin</tissue>
    </source>
</reference>
<organism evidence="2 3">
    <name type="scientific">Ovis ammon polii</name>
    <dbReference type="NCBI Taxonomy" id="230172"/>
    <lineage>
        <taxon>Eukaryota</taxon>
        <taxon>Metazoa</taxon>
        <taxon>Chordata</taxon>
        <taxon>Craniata</taxon>
        <taxon>Vertebrata</taxon>
        <taxon>Euteleostomi</taxon>
        <taxon>Mammalia</taxon>
        <taxon>Eutheria</taxon>
        <taxon>Laurasiatheria</taxon>
        <taxon>Artiodactyla</taxon>
        <taxon>Ruminantia</taxon>
        <taxon>Pecora</taxon>
        <taxon>Bovidae</taxon>
        <taxon>Caprinae</taxon>
        <taxon>Ovis</taxon>
    </lineage>
</organism>
<evidence type="ECO:0000313" key="3">
    <source>
        <dbReference type="Proteomes" id="UP001214576"/>
    </source>
</evidence>